<evidence type="ECO:0000256" key="6">
    <source>
        <dbReference type="RuleBase" id="RU366058"/>
    </source>
</evidence>
<evidence type="ECO:0000259" key="7">
    <source>
        <dbReference type="Pfam" id="PF09335"/>
    </source>
</evidence>
<feature type="transmembrane region" description="Helical" evidence="6">
    <location>
        <begin position="193"/>
        <end position="217"/>
    </location>
</feature>
<dbReference type="PANTHER" id="PTHR12677:SF59">
    <property type="entry name" value="GOLGI APPARATUS MEMBRANE PROTEIN TVP38-RELATED"/>
    <property type="match status" value="1"/>
</dbReference>
<keyword evidence="3 6" id="KW-0812">Transmembrane</keyword>
<reference evidence="8 9" key="1">
    <citation type="submission" date="2021-06" db="EMBL/GenBank/DDBJ databases">
        <authorList>
            <person name="Lee D.H."/>
        </authorList>
    </citation>
    <scope>NUCLEOTIDE SEQUENCE [LARGE SCALE GENOMIC DNA]</scope>
    <source>
        <strain evidence="8 9">MMS21-HV4-11</strain>
    </source>
</reference>
<sequence>MRLRFLFAVAALLVGITGIAAAWWTVGSLGIVTPEKIGGWLAETRGHPWAPAVVVAAFLIAGMVVFPIHGVILATATVFGGWTGFAYSAVGVFFSGWAPYFIGALLGKDAVARNFGPRVQPVLRAAKEHGVLVVVGLRIVPAAPGTLTNLALGASGIRFADFIVGTLFGMLPGLIVVSLMGDRIMALLQAPSLIDIVLLALCVAAYAGIVVGAQFLVSRWRK</sequence>
<dbReference type="EMBL" id="JAHOPB010000001">
    <property type="protein sequence ID" value="MBU8872334.1"/>
    <property type="molecule type" value="Genomic_DNA"/>
</dbReference>
<evidence type="ECO:0000256" key="1">
    <source>
        <dbReference type="ARBA" id="ARBA00004651"/>
    </source>
</evidence>
<dbReference type="Pfam" id="PF09335">
    <property type="entry name" value="VTT_dom"/>
    <property type="match status" value="1"/>
</dbReference>
<proteinExistence type="inferred from homology"/>
<feature type="transmembrane region" description="Helical" evidence="6">
    <location>
        <begin position="159"/>
        <end position="181"/>
    </location>
</feature>
<protein>
    <recommendedName>
        <fullName evidence="6">TVP38/TMEM64 family membrane protein</fullName>
    </recommendedName>
</protein>
<name>A0ABS6ICK9_9HYPH</name>
<gene>
    <name evidence="8" type="ORF">KQ910_01095</name>
</gene>
<keyword evidence="4 6" id="KW-1133">Transmembrane helix</keyword>
<evidence type="ECO:0000256" key="4">
    <source>
        <dbReference type="ARBA" id="ARBA00022989"/>
    </source>
</evidence>
<accession>A0ABS6ICK9</accession>
<feature type="transmembrane region" description="Helical" evidence="6">
    <location>
        <begin position="49"/>
        <end position="73"/>
    </location>
</feature>
<feature type="transmembrane region" description="Helical" evidence="6">
    <location>
        <begin position="85"/>
        <end position="106"/>
    </location>
</feature>
<evidence type="ECO:0000256" key="2">
    <source>
        <dbReference type="ARBA" id="ARBA00022475"/>
    </source>
</evidence>
<keyword evidence="9" id="KW-1185">Reference proteome</keyword>
<evidence type="ECO:0000256" key="5">
    <source>
        <dbReference type="ARBA" id="ARBA00023136"/>
    </source>
</evidence>
<keyword evidence="5 6" id="KW-0472">Membrane</keyword>
<feature type="domain" description="VTT" evidence="7">
    <location>
        <begin position="67"/>
        <end position="182"/>
    </location>
</feature>
<dbReference type="InterPro" id="IPR032816">
    <property type="entry name" value="VTT_dom"/>
</dbReference>
<organism evidence="8 9">
    <name type="scientific">Reyranella humidisoli</name>
    <dbReference type="NCBI Taxonomy" id="2849149"/>
    <lineage>
        <taxon>Bacteria</taxon>
        <taxon>Pseudomonadati</taxon>
        <taxon>Pseudomonadota</taxon>
        <taxon>Alphaproteobacteria</taxon>
        <taxon>Hyphomicrobiales</taxon>
        <taxon>Reyranellaceae</taxon>
        <taxon>Reyranella</taxon>
    </lineage>
</organism>
<dbReference type="Proteomes" id="UP000727907">
    <property type="component" value="Unassembled WGS sequence"/>
</dbReference>
<comment type="subcellular location">
    <subcellularLocation>
        <location evidence="1 6">Cell membrane</location>
        <topology evidence="1 6">Multi-pass membrane protein</topology>
    </subcellularLocation>
</comment>
<keyword evidence="2 6" id="KW-1003">Cell membrane</keyword>
<evidence type="ECO:0000313" key="9">
    <source>
        <dbReference type="Proteomes" id="UP000727907"/>
    </source>
</evidence>
<comment type="similarity">
    <text evidence="6">Belongs to the TVP38/TMEM64 family.</text>
</comment>
<dbReference type="PANTHER" id="PTHR12677">
    <property type="entry name" value="GOLGI APPARATUS MEMBRANE PROTEIN TVP38-RELATED"/>
    <property type="match status" value="1"/>
</dbReference>
<feature type="transmembrane region" description="Helical" evidence="6">
    <location>
        <begin position="131"/>
        <end position="152"/>
    </location>
</feature>
<dbReference type="InterPro" id="IPR015414">
    <property type="entry name" value="TMEM64"/>
</dbReference>
<evidence type="ECO:0000256" key="3">
    <source>
        <dbReference type="ARBA" id="ARBA00022692"/>
    </source>
</evidence>
<dbReference type="RefSeq" id="WP_216956205.1">
    <property type="nucleotide sequence ID" value="NZ_JAHOPB010000001.1"/>
</dbReference>
<evidence type="ECO:0000313" key="8">
    <source>
        <dbReference type="EMBL" id="MBU8872334.1"/>
    </source>
</evidence>
<comment type="caution">
    <text evidence="8">The sequence shown here is derived from an EMBL/GenBank/DDBJ whole genome shotgun (WGS) entry which is preliminary data.</text>
</comment>